<comment type="caution">
    <text evidence="8">The sequence shown here is derived from an EMBL/GenBank/DDBJ whole genome shotgun (WGS) entry which is preliminary data.</text>
</comment>
<evidence type="ECO:0000256" key="2">
    <source>
        <dbReference type="ARBA" id="ARBA00006690"/>
    </source>
</evidence>
<keyword evidence="9" id="KW-1185">Reference proteome</keyword>
<feature type="transmembrane region" description="Helical" evidence="7">
    <location>
        <begin position="57"/>
        <end position="76"/>
    </location>
</feature>
<sequence length="129" mass="14524">MFILMYVLSYAGGANLLRHAEGATWLAIVTSLVTPLGFLFWTLFSESPFKWQPEGHVSTWFSIGALVLMVPAIFLYNMGAPEVSLNPDRSESGRGEFYYSDDISQYHSNWTRRASFSLTAPAQRTTVFN</sequence>
<evidence type="ECO:0000256" key="4">
    <source>
        <dbReference type="ARBA" id="ARBA00022692"/>
    </source>
</evidence>
<dbReference type="EMBL" id="MU826852">
    <property type="protein sequence ID" value="KAJ7371042.1"/>
    <property type="molecule type" value="Genomic_DNA"/>
</dbReference>
<keyword evidence="3" id="KW-0813">Transport</keyword>
<dbReference type="PANTHER" id="PTHR31326:SF1">
    <property type="entry name" value="PROTEIN CLT2, CHLOROPLASTIC"/>
    <property type="match status" value="1"/>
</dbReference>
<protein>
    <submittedName>
        <fullName evidence="8">Uncharacterized protein</fullName>
    </submittedName>
</protein>
<evidence type="ECO:0000313" key="8">
    <source>
        <dbReference type="EMBL" id="KAJ7371042.1"/>
    </source>
</evidence>
<name>A0A9W9YWZ8_9CNID</name>
<dbReference type="PANTHER" id="PTHR31326">
    <property type="entry name" value="PROTEIN CLT2, CHLOROPLASTIC"/>
    <property type="match status" value="1"/>
</dbReference>
<dbReference type="GO" id="GO:0016020">
    <property type="term" value="C:membrane"/>
    <property type="evidence" value="ECO:0007669"/>
    <property type="project" value="UniProtKB-SubCell"/>
</dbReference>
<proteinExistence type="inferred from homology"/>
<gene>
    <name evidence="8" type="ORF">OS493_028204</name>
</gene>
<organism evidence="8 9">
    <name type="scientific">Desmophyllum pertusum</name>
    <dbReference type="NCBI Taxonomy" id="174260"/>
    <lineage>
        <taxon>Eukaryota</taxon>
        <taxon>Metazoa</taxon>
        <taxon>Cnidaria</taxon>
        <taxon>Anthozoa</taxon>
        <taxon>Hexacorallia</taxon>
        <taxon>Scleractinia</taxon>
        <taxon>Caryophylliina</taxon>
        <taxon>Caryophylliidae</taxon>
        <taxon>Desmophyllum</taxon>
    </lineage>
</organism>
<evidence type="ECO:0000256" key="1">
    <source>
        <dbReference type="ARBA" id="ARBA00004141"/>
    </source>
</evidence>
<evidence type="ECO:0000256" key="5">
    <source>
        <dbReference type="ARBA" id="ARBA00022989"/>
    </source>
</evidence>
<evidence type="ECO:0000256" key="3">
    <source>
        <dbReference type="ARBA" id="ARBA00022448"/>
    </source>
</evidence>
<dbReference type="Proteomes" id="UP001163046">
    <property type="component" value="Unassembled WGS sequence"/>
</dbReference>
<dbReference type="InterPro" id="IPR013936">
    <property type="entry name" value="CRT-like"/>
</dbReference>
<reference evidence="8" key="1">
    <citation type="submission" date="2023-01" db="EMBL/GenBank/DDBJ databases">
        <title>Genome assembly of the deep-sea coral Lophelia pertusa.</title>
        <authorList>
            <person name="Herrera S."/>
            <person name="Cordes E."/>
        </authorList>
    </citation>
    <scope>NUCLEOTIDE SEQUENCE</scope>
    <source>
        <strain evidence="8">USNM1676648</strain>
        <tissue evidence="8">Polyp</tissue>
    </source>
</reference>
<accession>A0A9W9YWZ8</accession>
<dbReference type="OrthoDB" id="5982788at2759"/>
<dbReference type="AlphaFoldDB" id="A0A9W9YWZ8"/>
<evidence type="ECO:0000313" key="9">
    <source>
        <dbReference type="Proteomes" id="UP001163046"/>
    </source>
</evidence>
<feature type="transmembrane region" description="Helical" evidence="7">
    <location>
        <begin position="23"/>
        <end position="45"/>
    </location>
</feature>
<keyword evidence="6 7" id="KW-0472">Membrane</keyword>
<keyword evidence="4 7" id="KW-0812">Transmembrane</keyword>
<comment type="similarity">
    <text evidence="2">Belongs to the CRT-like transporter family.</text>
</comment>
<keyword evidence="5 7" id="KW-1133">Transmembrane helix</keyword>
<evidence type="ECO:0000256" key="6">
    <source>
        <dbReference type="ARBA" id="ARBA00023136"/>
    </source>
</evidence>
<evidence type="ECO:0000256" key="7">
    <source>
        <dbReference type="SAM" id="Phobius"/>
    </source>
</evidence>
<comment type="subcellular location">
    <subcellularLocation>
        <location evidence="1">Membrane</location>
        <topology evidence="1">Multi-pass membrane protein</topology>
    </subcellularLocation>
</comment>